<feature type="non-terminal residue" evidence="2">
    <location>
        <position position="1"/>
    </location>
</feature>
<comment type="caution">
    <text evidence="2">The sequence shown here is derived from an EMBL/GenBank/DDBJ whole genome shotgun (WGS) entry which is preliminary data.</text>
</comment>
<reference evidence="2" key="1">
    <citation type="journal article" date="2013" name="Environ. Microbiol.">
        <title>Microbiota from the distal guts of lean and obese adolescents exhibit partial functional redundancy besides clear differences in community structure.</title>
        <authorList>
            <person name="Ferrer M."/>
            <person name="Ruiz A."/>
            <person name="Lanza F."/>
            <person name="Haange S.B."/>
            <person name="Oberbach A."/>
            <person name="Till H."/>
            <person name="Bargiela R."/>
            <person name="Campoy C."/>
            <person name="Segura M.T."/>
            <person name="Richter M."/>
            <person name="von Bergen M."/>
            <person name="Seifert J."/>
            <person name="Suarez A."/>
        </authorList>
    </citation>
    <scope>NUCLEOTIDE SEQUENCE</scope>
</reference>
<sequence>RLMSSKTGTVFFRIDSDWLEEKFSLLEQYNGYSLFVLDDDNGGVCLYSHDDLSLADSLPEDWLTAQGTWNSGNDLVLHLAGSDSLGLSYLLVLPEQQAMRQLNTLRNQMLFLIFAAVVLGTAISLYFSVRRGRPVNEIARALQAADGAVNTDLNLISSAVSQLVQDNTHLL</sequence>
<dbReference type="EMBL" id="AJWY01006605">
    <property type="protein sequence ID" value="EKC66389.1"/>
    <property type="molecule type" value="Genomic_DNA"/>
</dbReference>
<feature type="transmembrane region" description="Helical" evidence="1">
    <location>
        <begin position="109"/>
        <end position="129"/>
    </location>
</feature>
<evidence type="ECO:0000256" key="1">
    <source>
        <dbReference type="SAM" id="Phobius"/>
    </source>
</evidence>
<dbReference type="AlphaFoldDB" id="K1TFW6"/>
<gene>
    <name evidence="2" type="ORF">LEA_09837</name>
</gene>
<organism evidence="2">
    <name type="scientific">human gut metagenome</name>
    <dbReference type="NCBI Taxonomy" id="408170"/>
    <lineage>
        <taxon>unclassified sequences</taxon>
        <taxon>metagenomes</taxon>
        <taxon>organismal metagenomes</taxon>
    </lineage>
</organism>
<feature type="non-terminal residue" evidence="2">
    <location>
        <position position="171"/>
    </location>
</feature>
<keyword evidence="1" id="KW-0812">Transmembrane</keyword>
<keyword evidence="1" id="KW-1133">Transmembrane helix</keyword>
<protein>
    <submittedName>
        <fullName evidence="2">Transcriptional regulator, AraC family</fullName>
    </submittedName>
</protein>
<accession>K1TFW6</accession>
<name>K1TFW6_9ZZZZ</name>
<keyword evidence="1" id="KW-0472">Membrane</keyword>
<evidence type="ECO:0000313" key="2">
    <source>
        <dbReference type="EMBL" id="EKC66389.1"/>
    </source>
</evidence>
<proteinExistence type="predicted"/>